<dbReference type="InterPro" id="IPR036397">
    <property type="entry name" value="RNaseH_sf"/>
</dbReference>
<gene>
    <name evidence="2" type="ORF">EVAR_35969_1</name>
</gene>
<keyword evidence="3" id="KW-1185">Reference proteome</keyword>
<proteinExistence type="predicted"/>
<evidence type="ECO:0000313" key="2">
    <source>
        <dbReference type="EMBL" id="GBP45700.1"/>
    </source>
</evidence>
<reference evidence="2 3" key="1">
    <citation type="journal article" date="2019" name="Commun. Biol.">
        <title>The bagworm genome reveals a unique fibroin gene that provides high tensile strength.</title>
        <authorList>
            <person name="Kono N."/>
            <person name="Nakamura H."/>
            <person name="Ohtoshi R."/>
            <person name="Tomita M."/>
            <person name="Numata K."/>
            <person name="Arakawa K."/>
        </authorList>
    </citation>
    <scope>NUCLEOTIDE SEQUENCE [LARGE SCALE GENOMIC DNA]</scope>
</reference>
<evidence type="ECO:0000256" key="1">
    <source>
        <dbReference type="SAM" id="MobiDB-lite"/>
    </source>
</evidence>
<organism evidence="2 3">
    <name type="scientific">Eumeta variegata</name>
    <name type="common">Bagworm moth</name>
    <name type="synonym">Eumeta japonica</name>
    <dbReference type="NCBI Taxonomy" id="151549"/>
    <lineage>
        <taxon>Eukaryota</taxon>
        <taxon>Metazoa</taxon>
        <taxon>Ecdysozoa</taxon>
        <taxon>Arthropoda</taxon>
        <taxon>Hexapoda</taxon>
        <taxon>Insecta</taxon>
        <taxon>Pterygota</taxon>
        <taxon>Neoptera</taxon>
        <taxon>Endopterygota</taxon>
        <taxon>Lepidoptera</taxon>
        <taxon>Glossata</taxon>
        <taxon>Ditrysia</taxon>
        <taxon>Tineoidea</taxon>
        <taxon>Psychidae</taxon>
        <taxon>Oiketicinae</taxon>
        <taxon>Eumeta</taxon>
    </lineage>
</organism>
<accession>A0A4C1W496</accession>
<comment type="caution">
    <text evidence="2">The sequence shown here is derived from an EMBL/GenBank/DDBJ whole genome shotgun (WGS) entry which is preliminary data.</text>
</comment>
<feature type="region of interest" description="Disordered" evidence="1">
    <location>
        <begin position="461"/>
        <end position="488"/>
    </location>
</feature>
<dbReference type="STRING" id="151549.A0A4C1W496"/>
<protein>
    <submittedName>
        <fullName evidence="2">Uncharacterized protein</fullName>
    </submittedName>
</protein>
<dbReference type="OrthoDB" id="8057024at2759"/>
<evidence type="ECO:0000313" key="3">
    <source>
        <dbReference type="Proteomes" id="UP000299102"/>
    </source>
</evidence>
<feature type="region of interest" description="Disordered" evidence="1">
    <location>
        <begin position="318"/>
        <end position="360"/>
    </location>
</feature>
<dbReference type="Pfam" id="PF05380">
    <property type="entry name" value="Peptidase_A17"/>
    <property type="match status" value="1"/>
</dbReference>
<feature type="compositionally biased region" description="Basic residues" evidence="1">
    <location>
        <begin position="475"/>
        <end position="485"/>
    </location>
</feature>
<dbReference type="GO" id="GO:0003676">
    <property type="term" value="F:nucleic acid binding"/>
    <property type="evidence" value="ECO:0007669"/>
    <property type="project" value="InterPro"/>
</dbReference>
<dbReference type="PANTHER" id="PTHR47331">
    <property type="entry name" value="PHD-TYPE DOMAIN-CONTAINING PROTEIN"/>
    <property type="match status" value="1"/>
</dbReference>
<dbReference type="EMBL" id="BGZK01000469">
    <property type="protein sequence ID" value="GBP45700.1"/>
    <property type="molecule type" value="Genomic_DNA"/>
</dbReference>
<sequence>MDAGIESAIYLLRLAGTINVCKSDCQPPVIREMPYNEQDDANIKCIKYKPWIGENPRSLPSTALGAITVHLLTSKNRVAPIKPTTIPRLELSGALLGARLCAKIMSSLTVKVDRCMSWCNSTVVLRWLSSSSTNLKQFVRNRVNAIQETTSGHKWGYLPSRDNPADLVSRRVKADLIGATSLWWSGPKFLYHDESTWPIMPIQDSPSTTEIGCEGVKYPRKDVSVGKISTRQREPEGGGITFAGTTARLTHPAEHLIFWSIAPHSPYSSDLALCDFCLFSKINEKLKGKRFKNKDDALAACNCDVFEVSEKEWSQLCTAPSRTDEARGSGTRGPARPRPAAANVFPQAPSAGRRPPPLKISKPTYVYETRHRIPGETNPEQAITEIVGNAGRGSLSNCAGPGPRHRGCIVFQRAPTNRYGCTELILEDIVEVKLKIVRKFYVLHVKQDGTTDEIPYSYRIQSGRRLGPTADTRRGGARPARRPPRHLSPCELNARRSTLATLLTAVKRRLTTGRRAITESLAAD</sequence>
<dbReference type="Proteomes" id="UP000299102">
    <property type="component" value="Unassembled WGS sequence"/>
</dbReference>
<dbReference type="Gene3D" id="3.30.420.10">
    <property type="entry name" value="Ribonuclease H-like superfamily/Ribonuclease H"/>
    <property type="match status" value="1"/>
</dbReference>
<dbReference type="AlphaFoldDB" id="A0A4C1W496"/>
<feature type="compositionally biased region" description="Low complexity" evidence="1">
    <location>
        <begin position="328"/>
        <end position="342"/>
    </location>
</feature>
<name>A0A4C1W496_EUMVA</name>
<dbReference type="InterPro" id="IPR008042">
    <property type="entry name" value="Retrotrans_Pao"/>
</dbReference>